<dbReference type="RefSeq" id="XP_018333281.1">
    <property type="nucleotide sequence ID" value="XM_018477779.1"/>
</dbReference>
<feature type="chain" id="PRO_5010697211" evidence="1">
    <location>
        <begin position="23"/>
        <end position="123"/>
    </location>
</feature>
<dbReference type="Proteomes" id="UP000192223">
    <property type="component" value="Unplaced"/>
</dbReference>
<sequence>METTKAQVLLLFVFALMMSVFCQPLNQDFTTPKSSKIRMVDPTDKEQFTDPFFTTPSKGAKIFNRTPTESSKSTVTDDPNISAFNFKGAMVDIRDHKGLIPDESANLVNHCDKSDGMCAKETF</sequence>
<name>A0A1W4XB02_AGRPL</name>
<organism evidence="2 3">
    <name type="scientific">Agrilus planipennis</name>
    <name type="common">Emerald ash borer</name>
    <name type="synonym">Agrilus marcopoli</name>
    <dbReference type="NCBI Taxonomy" id="224129"/>
    <lineage>
        <taxon>Eukaryota</taxon>
        <taxon>Metazoa</taxon>
        <taxon>Ecdysozoa</taxon>
        <taxon>Arthropoda</taxon>
        <taxon>Hexapoda</taxon>
        <taxon>Insecta</taxon>
        <taxon>Pterygota</taxon>
        <taxon>Neoptera</taxon>
        <taxon>Endopterygota</taxon>
        <taxon>Coleoptera</taxon>
        <taxon>Polyphaga</taxon>
        <taxon>Elateriformia</taxon>
        <taxon>Buprestoidea</taxon>
        <taxon>Buprestidae</taxon>
        <taxon>Agrilinae</taxon>
        <taxon>Agrilus</taxon>
    </lineage>
</organism>
<evidence type="ECO:0000256" key="1">
    <source>
        <dbReference type="SAM" id="SignalP"/>
    </source>
</evidence>
<proteinExistence type="predicted"/>
<reference evidence="3" key="1">
    <citation type="submission" date="2025-08" db="UniProtKB">
        <authorList>
            <consortium name="RefSeq"/>
        </authorList>
    </citation>
    <scope>IDENTIFICATION</scope>
    <source>
        <tissue evidence="3">Entire body</tissue>
    </source>
</reference>
<protein>
    <submittedName>
        <fullName evidence="3">Uncharacterized protein LOC108742535</fullName>
    </submittedName>
</protein>
<dbReference type="AlphaFoldDB" id="A0A1W4XB02"/>
<keyword evidence="1" id="KW-0732">Signal</keyword>
<feature type="signal peptide" evidence="1">
    <location>
        <begin position="1"/>
        <end position="22"/>
    </location>
</feature>
<dbReference type="InParanoid" id="A0A1W4XB02"/>
<dbReference type="KEGG" id="apln:108742535"/>
<evidence type="ECO:0000313" key="3">
    <source>
        <dbReference type="RefSeq" id="XP_018333281.1"/>
    </source>
</evidence>
<keyword evidence="2" id="KW-1185">Reference proteome</keyword>
<evidence type="ECO:0000313" key="2">
    <source>
        <dbReference type="Proteomes" id="UP000192223"/>
    </source>
</evidence>
<gene>
    <name evidence="3" type="primary">LOC108742535</name>
</gene>
<dbReference type="GeneID" id="108742535"/>
<accession>A0A1W4XB02</accession>